<comment type="caution">
    <text evidence="2">The sequence shown here is derived from an EMBL/GenBank/DDBJ whole genome shotgun (WGS) entry which is preliminary data.</text>
</comment>
<dbReference type="RefSeq" id="WP_078319135.1">
    <property type="nucleotide sequence ID" value="NZ_FXTS01000002.1"/>
</dbReference>
<dbReference type="AlphaFoldDB" id="A0A1T1HD49"/>
<protein>
    <recommendedName>
        <fullName evidence="1">Transglutaminase-like domain-containing protein</fullName>
    </recommendedName>
</protein>
<proteinExistence type="predicted"/>
<accession>A0A1T1HD49</accession>
<dbReference type="PANTHER" id="PTHR33490">
    <property type="entry name" value="BLR5614 PROTEIN-RELATED"/>
    <property type="match status" value="1"/>
</dbReference>
<dbReference type="EMBL" id="MTSD02000002">
    <property type="protein sequence ID" value="OOV87788.1"/>
    <property type="molecule type" value="Genomic_DNA"/>
</dbReference>
<dbReference type="InterPro" id="IPR038765">
    <property type="entry name" value="Papain-like_cys_pep_sf"/>
</dbReference>
<reference evidence="2" key="1">
    <citation type="submission" date="2017-02" db="EMBL/GenBank/DDBJ databases">
        <title>Draft Genome Sequence of the Salt Water Bacterium Oceanospirillum linum ATCC 11336.</title>
        <authorList>
            <person name="Trachtenberg A.M."/>
            <person name="Carney J.G."/>
            <person name="Linnane J.D."/>
            <person name="Rheaume B.A."/>
            <person name="Pitts N.L."/>
            <person name="Mykles D.L."/>
            <person name="Maclea K.S."/>
        </authorList>
    </citation>
    <scope>NUCLEOTIDE SEQUENCE [LARGE SCALE GENOMIC DNA]</scope>
    <source>
        <strain evidence="2">ATCC 11336</strain>
    </source>
</reference>
<organism evidence="2 3">
    <name type="scientific">Oceanospirillum linum</name>
    <dbReference type="NCBI Taxonomy" id="966"/>
    <lineage>
        <taxon>Bacteria</taxon>
        <taxon>Pseudomonadati</taxon>
        <taxon>Pseudomonadota</taxon>
        <taxon>Gammaproteobacteria</taxon>
        <taxon>Oceanospirillales</taxon>
        <taxon>Oceanospirillaceae</taxon>
        <taxon>Oceanospirillum</taxon>
    </lineage>
</organism>
<gene>
    <name evidence="2" type="ORF">BTA35_0207220</name>
</gene>
<dbReference type="PANTHER" id="PTHR33490:SF3">
    <property type="entry name" value="CONSERVED INTEGRAL MEMBRANE PROTEIN"/>
    <property type="match status" value="1"/>
</dbReference>
<evidence type="ECO:0000313" key="3">
    <source>
        <dbReference type="Proteomes" id="UP000190064"/>
    </source>
</evidence>
<evidence type="ECO:0000313" key="2">
    <source>
        <dbReference type="EMBL" id="OOV87788.1"/>
    </source>
</evidence>
<name>A0A1T1HD49_OCELI</name>
<dbReference type="Gene3D" id="3.10.620.30">
    <property type="match status" value="1"/>
</dbReference>
<dbReference type="STRING" id="966.BTA35_0207220"/>
<dbReference type="SUPFAM" id="SSF54001">
    <property type="entry name" value="Cysteine proteinases"/>
    <property type="match status" value="1"/>
</dbReference>
<dbReference type="Proteomes" id="UP000190064">
    <property type="component" value="Unassembled WGS sequence"/>
</dbReference>
<evidence type="ECO:0000259" key="1">
    <source>
        <dbReference type="Pfam" id="PF01841"/>
    </source>
</evidence>
<dbReference type="Pfam" id="PF01841">
    <property type="entry name" value="Transglut_core"/>
    <property type="match status" value="1"/>
</dbReference>
<dbReference type="InterPro" id="IPR002931">
    <property type="entry name" value="Transglutaminase-like"/>
</dbReference>
<feature type="domain" description="Transglutaminase-like" evidence="1">
    <location>
        <begin position="20"/>
        <end position="126"/>
    </location>
</feature>
<sequence length="188" mass="20962">MNPFLRSTRIVNWDHPEVLALASYLTKQSEAPLVFIAKTFDWVCGHIEDTEACQKTAATLRASDVLVQKRGCCFAKSHLLAALLRANGISAGFAYQAVENEWGKPSYRLHGLNTVYLPRSGWCDLDTMGHWQNIEKYSGPPDIRLNYPDATRIKGVWPNPLSCVVGTFSDNLPIQRLYCDSSEINTGG</sequence>
<keyword evidence="3" id="KW-1185">Reference proteome</keyword>